<dbReference type="Proteomes" id="UP000244930">
    <property type="component" value="Chromosome"/>
</dbReference>
<sequence>MKLRTTPISIPAESIWLDGTLSHAPDVRGLVLILQPGANPIVHKRQALIAGVVQGAGFATLSLDLLTRHEEQHDPDASFNVTRLAERLLAANDWIEHQPPLEALPIGLLAFGTASAAIVRAAAKKDDRFGALACLAGRPDLAGAGPLRSLQAPTLFVVGREDPGTAILRQAFDMIPADREWRAADGGEIEHLAPEDLRQRASLVAEWLRKKMPPRRDQVPDEFEFDLPEDHALPPEAS</sequence>
<dbReference type="EMBL" id="CP022187">
    <property type="protein sequence ID" value="AWI74580.1"/>
    <property type="molecule type" value="Genomic_DNA"/>
</dbReference>
<dbReference type="RefSeq" id="WP_108948286.1">
    <property type="nucleotide sequence ID" value="NZ_CP022187.1"/>
</dbReference>
<feature type="region of interest" description="Disordered" evidence="1">
    <location>
        <begin position="214"/>
        <end position="238"/>
    </location>
</feature>
<feature type="compositionally biased region" description="Basic and acidic residues" evidence="1">
    <location>
        <begin position="228"/>
        <end position="238"/>
    </location>
</feature>
<keyword evidence="2" id="KW-0378">Hydrolase</keyword>
<accession>A0A2U8GM97</accession>
<proteinExistence type="predicted"/>
<dbReference type="InterPro" id="IPR029058">
    <property type="entry name" value="AB_hydrolase_fold"/>
</dbReference>
<evidence type="ECO:0000256" key="1">
    <source>
        <dbReference type="SAM" id="MobiDB-lite"/>
    </source>
</evidence>
<evidence type="ECO:0000313" key="3">
    <source>
        <dbReference type="Proteomes" id="UP000244930"/>
    </source>
</evidence>
<evidence type="ECO:0000313" key="2">
    <source>
        <dbReference type="EMBL" id="AWI74580.1"/>
    </source>
</evidence>
<organism evidence="2 3">
    <name type="scientific">Parazoarcus communis</name>
    <dbReference type="NCBI Taxonomy" id="41977"/>
    <lineage>
        <taxon>Bacteria</taxon>
        <taxon>Pseudomonadati</taxon>
        <taxon>Pseudomonadota</taxon>
        <taxon>Betaproteobacteria</taxon>
        <taxon>Rhodocyclales</taxon>
        <taxon>Zoogloeaceae</taxon>
        <taxon>Parazoarcus</taxon>
    </lineage>
</organism>
<name>A0A2U8GM97_9RHOO</name>
<keyword evidence="3" id="KW-1185">Reference proteome</keyword>
<protein>
    <submittedName>
        <fullName evidence="2">Alpha/beta hydrolase</fullName>
    </submittedName>
</protein>
<gene>
    <name evidence="2" type="ORF">CEW83_04615</name>
</gene>
<reference evidence="2 3" key="1">
    <citation type="submission" date="2017-06" db="EMBL/GenBank/DDBJ databases">
        <title>Azoarcus.</title>
        <authorList>
            <person name="Woo J.-H."/>
            <person name="Kim H.-S."/>
        </authorList>
    </citation>
    <scope>NUCLEOTIDE SEQUENCE [LARGE SCALE GENOMIC DNA]</scope>
    <source>
        <strain evidence="2 3">TSPY31</strain>
    </source>
</reference>
<dbReference type="SUPFAM" id="SSF53474">
    <property type="entry name" value="alpha/beta-Hydrolases"/>
    <property type="match status" value="1"/>
</dbReference>
<dbReference type="GO" id="GO:0016787">
    <property type="term" value="F:hydrolase activity"/>
    <property type="evidence" value="ECO:0007669"/>
    <property type="project" value="UniProtKB-KW"/>
</dbReference>
<dbReference type="Gene3D" id="3.40.50.1820">
    <property type="entry name" value="alpha/beta hydrolase"/>
    <property type="match status" value="1"/>
</dbReference>
<dbReference type="KEGG" id="acom:CEW83_04615"/>
<dbReference type="AlphaFoldDB" id="A0A2U8GM97"/>